<reference evidence="6 7" key="1">
    <citation type="submission" date="2019-06" db="EMBL/GenBank/DDBJ databases">
        <authorList>
            <person name="Broberg M."/>
        </authorList>
    </citation>
    <scope>NUCLEOTIDE SEQUENCE [LARGE SCALE GENOMIC DNA]</scope>
</reference>
<gene>
    <name evidence="6" type="ORF">CLO192961_LOCUS315687</name>
</gene>
<sequence>MHHMLPLALGGVSLILYALISIFRSLFSSTRAVPGPFLARLSNLWYFRRIYAGKFETDNCELHKTYGPIVRYGPNRFSFDDPEATKIIFGHGTQFAKSSWYEAWGIPGQWNLFNEHHIKTHAQHRRLYQGTYSMSSLVHYEPYVDECADLFSQRLLEVSEAGIPIDMGHWFQCYAFDVIGQITYAERLGFLDRGEDIAGFISALDQTFVYSALVGIFPSLHPKLFALANYIEGNSGVGTQYVSNMTERKIDQHKAEPKVIPADGDHSLAEPFVSKFLRQNGDDPARFTKYHILHGCNSNMVAGSDTTAISLSATLYYLLKNPRCFEKLRAEILEFQEQGKLSKSPTFKESQDMPYLQAVIKEALRMHPATGLPLERVVPEGGATISGTFFPEGTIVSVNTWVQHRNRGVFGADADSFNPERWLSKDADRISLMNRYWMPFGLGSRTCIGRHISMLEMCKLIPRIVRDFDFQLEGSIARADVSWKTTAFWFVKPRDFNVRVNPRQDVAYTEKTVAV</sequence>
<dbReference type="Proteomes" id="UP000766486">
    <property type="component" value="Unassembled WGS sequence"/>
</dbReference>
<comment type="cofactor">
    <cofactor evidence="1">
        <name>heme</name>
        <dbReference type="ChEBI" id="CHEBI:30413"/>
    </cofactor>
</comment>
<dbReference type="InterPro" id="IPR001128">
    <property type="entry name" value="Cyt_P450"/>
</dbReference>
<evidence type="ECO:0000256" key="3">
    <source>
        <dbReference type="ARBA" id="ARBA00022723"/>
    </source>
</evidence>
<dbReference type="InterPro" id="IPR002401">
    <property type="entry name" value="Cyt_P450_E_grp-I"/>
</dbReference>
<dbReference type="PRINTS" id="PR00385">
    <property type="entry name" value="P450"/>
</dbReference>
<evidence type="ECO:0000313" key="7">
    <source>
        <dbReference type="Proteomes" id="UP000766486"/>
    </source>
</evidence>
<accession>A0ABY6UNV6</accession>
<proteinExistence type="inferred from homology"/>
<dbReference type="CDD" id="cd11060">
    <property type="entry name" value="CYP57A1-like"/>
    <property type="match status" value="1"/>
</dbReference>
<evidence type="ECO:0000313" key="6">
    <source>
        <dbReference type="EMBL" id="VUC31833.1"/>
    </source>
</evidence>
<comment type="similarity">
    <text evidence="5">Belongs to the cytochrome P450 family.</text>
</comment>
<dbReference type="PRINTS" id="PR00463">
    <property type="entry name" value="EP450I"/>
</dbReference>
<dbReference type="PANTHER" id="PTHR24305">
    <property type="entry name" value="CYTOCHROME P450"/>
    <property type="match status" value="1"/>
</dbReference>
<keyword evidence="4 5" id="KW-0408">Iron</keyword>
<dbReference type="InterPro" id="IPR050121">
    <property type="entry name" value="Cytochrome_P450_monoxygenase"/>
</dbReference>
<evidence type="ECO:0000256" key="1">
    <source>
        <dbReference type="ARBA" id="ARBA00001971"/>
    </source>
</evidence>
<dbReference type="Pfam" id="PF00067">
    <property type="entry name" value="p450"/>
    <property type="match status" value="1"/>
</dbReference>
<dbReference type="InterPro" id="IPR017972">
    <property type="entry name" value="Cyt_P450_CS"/>
</dbReference>
<dbReference type="SUPFAM" id="SSF48264">
    <property type="entry name" value="Cytochrome P450"/>
    <property type="match status" value="1"/>
</dbReference>
<keyword evidence="5" id="KW-0503">Monooxygenase</keyword>
<keyword evidence="3 5" id="KW-0479">Metal-binding</keyword>
<keyword evidence="2 5" id="KW-0349">Heme</keyword>
<dbReference type="PANTHER" id="PTHR24305:SF188">
    <property type="entry name" value="P450, PUTATIVE (EUROFUNG)-RELATED"/>
    <property type="match status" value="1"/>
</dbReference>
<keyword evidence="7" id="KW-1185">Reference proteome</keyword>
<name>A0ABY6UNV6_BIOOC</name>
<dbReference type="Gene3D" id="1.10.630.10">
    <property type="entry name" value="Cytochrome P450"/>
    <property type="match status" value="1"/>
</dbReference>
<evidence type="ECO:0000256" key="2">
    <source>
        <dbReference type="ARBA" id="ARBA00022617"/>
    </source>
</evidence>
<evidence type="ECO:0000256" key="4">
    <source>
        <dbReference type="ARBA" id="ARBA00023004"/>
    </source>
</evidence>
<keyword evidence="5" id="KW-0560">Oxidoreductase</keyword>
<evidence type="ECO:0000256" key="5">
    <source>
        <dbReference type="RuleBase" id="RU000461"/>
    </source>
</evidence>
<comment type="caution">
    <text evidence="6">The sequence shown here is derived from an EMBL/GenBank/DDBJ whole genome shotgun (WGS) entry which is preliminary data.</text>
</comment>
<protein>
    <submittedName>
        <fullName evidence="6">Uncharacterized protein</fullName>
    </submittedName>
</protein>
<dbReference type="EMBL" id="CABFNS010000837">
    <property type="protein sequence ID" value="VUC31833.1"/>
    <property type="molecule type" value="Genomic_DNA"/>
</dbReference>
<organism evidence="6 7">
    <name type="scientific">Bionectria ochroleuca</name>
    <name type="common">Gliocladium roseum</name>
    <dbReference type="NCBI Taxonomy" id="29856"/>
    <lineage>
        <taxon>Eukaryota</taxon>
        <taxon>Fungi</taxon>
        <taxon>Dikarya</taxon>
        <taxon>Ascomycota</taxon>
        <taxon>Pezizomycotina</taxon>
        <taxon>Sordariomycetes</taxon>
        <taxon>Hypocreomycetidae</taxon>
        <taxon>Hypocreales</taxon>
        <taxon>Bionectriaceae</taxon>
        <taxon>Clonostachys</taxon>
    </lineage>
</organism>
<dbReference type="InterPro" id="IPR036396">
    <property type="entry name" value="Cyt_P450_sf"/>
</dbReference>
<dbReference type="PROSITE" id="PS00086">
    <property type="entry name" value="CYTOCHROME_P450"/>
    <property type="match status" value="1"/>
</dbReference>